<dbReference type="RefSeq" id="WP_175226506.1">
    <property type="nucleotide sequence ID" value="NZ_CADIKH010000009.1"/>
</dbReference>
<accession>A0A6J5DLF3</accession>
<name>A0A6J5DLF3_9BURK</name>
<proteinExistence type="predicted"/>
<reference evidence="1 2" key="1">
    <citation type="submission" date="2020-04" db="EMBL/GenBank/DDBJ databases">
        <authorList>
            <person name="De Canck E."/>
        </authorList>
    </citation>
    <scope>NUCLEOTIDE SEQUENCE [LARGE SCALE GENOMIC DNA]</scope>
    <source>
        <strain evidence="1 2">LMG 29542</strain>
    </source>
</reference>
<gene>
    <name evidence="1" type="ORF">LMG29542_02220</name>
</gene>
<sequence length="168" mass="19050">MKWVDQQDYFPFKVKPRIEGEYNLHHADGGPPTRHEFRAGNWAVDTASFVGWSGRLWQADKVEVVEAKRHCSRYRSGKSESKSRRVALSAVRVARFYGSQGKIGRTKAVRFYLIAHRIDPTALKDWDRAWQAANVLKLGPGRPLIEAQVDRFFGKRGEPVRAASPASA</sequence>
<dbReference type="Proteomes" id="UP000494363">
    <property type="component" value="Unassembled WGS sequence"/>
</dbReference>
<dbReference type="EMBL" id="CADIKH010000009">
    <property type="protein sequence ID" value="CAB3754012.1"/>
    <property type="molecule type" value="Genomic_DNA"/>
</dbReference>
<keyword evidence="2" id="KW-1185">Reference proteome</keyword>
<protein>
    <submittedName>
        <fullName evidence="1">Uncharacterized protein</fullName>
    </submittedName>
</protein>
<evidence type="ECO:0000313" key="2">
    <source>
        <dbReference type="Proteomes" id="UP000494363"/>
    </source>
</evidence>
<evidence type="ECO:0000313" key="1">
    <source>
        <dbReference type="EMBL" id="CAB3754012.1"/>
    </source>
</evidence>
<organism evidence="1 2">
    <name type="scientific">Paraburkholderia humisilvae</name>
    <dbReference type="NCBI Taxonomy" id="627669"/>
    <lineage>
        <taxon>Bacteria</taxon>
        <taxon>Pseudomonadati</taxon>
        <taxon>Pseudomonadota</taxon>
        <taxon>Betaproteobacteria</taxon>
        <taxon>Burkholderiales</taxon>
        <taxon>Burkholderiaceae</taxon>
        <taxon>Paraburkholderia</taxon>
    </lineage>
</organism>
<dbReference type="AlphaFoldDB" id="A0A6J5DLF3"/>